<dbReference type="PRINTS" id="PR00385">
    <property type="entry name" value="P450"/>
</dbReference>
<dbReference type="Gene3D" id="1.10.630.10">
    <property type="entry name" value="Cytochrome P450"/>
    <property type="match status" value="1"/>
</dbReference>
<keyword evidence="7 10" id="KW-0408">Iron</keyword>
<evidence type="ECO:0000256" key="12">
    <source>
        <dbReference type="SAM" id="Phobius"/>
    </source>
</evidence>
<dbReference type="InterPro" id="IPR017972">
    <property type="entry name" value="Cyt_P450_CS"/>
</dbReference>
<keyword evidence="4 10" id="KW-0349">Heme</keyword>
<dbReference type="InterPro" id="IPR001128">
    <property type="entry name" value="Cyt_P450"/>
</dbReference>
<comment type="cofactor">
    <cofactor evidence="1 10">
        <name>heme</name>
        <dbReference type="ChEBI" id="CHEBI:30413"/>
    </cofactor>
</comment>
<feature type="transmembrane region" description="Helical" evidence="12">
    <location>
        <begin position="28"/>
        <end position="46"/>
    </location>
</feature>
<evidence type="ECO:0000256" key="9">
    <source>
        <dbReference type="ARBA" id="ARBA00023136"/>
    </source>
</evidence>
<sequence length="513" mass="58653">MQVECSPICVCAHINTQKSVPPNFSHTMLGTLVLLWLGIFLFLLFITMRRPKNFPPGPTPLPLFGNLLQFNPNAPLKELDKLSQRYGSVFSIFVGGRPWVILSGQEVIREALVTRAAEFTGRPDQLMVSHILDNNGVIMSAGSKWREHRRFALTTLRNFGLGKHSMEERILEEVKHICEHLERHAGMSMDPQNLFHNAASNIICSIIFGSRFNYEDDYFQTLIDRMQEFNKIVISPWAMIYDIIPPVRCLPLPFRKAFEHYEKLRAHILKVVAEHKNSWVVGKPRDMIDYYLDEMLKRAGQGLSFDDTQMVALLFDLFLAGTDTTSNTLRTLSLYLMTHEQIQERCQQEIDMVLGSREHVSYEDRHAMPYVQAVIHEAQRVSDVVPLSVFHTTTANTQIRGYSIPKGTLIVPYLSSALREKGQWKFPDEFNPQNFLNDKGEFVKPDAFMPFSAGPRVCLGEGLARMELFLILVTILRRFRLVWPEDGGVPDHSLIFGGTQSVKPYCLGVQLRL</sequence>
<dbReference type="Proteomes" id="UP000504632">
    <property type="component" value="Chromosome 12"/>
</dbReference>
<dbReference type="GO" id="GO:0005737">
    <property type="term" value="C:cytoplasm"/>
    <property type="evidence" value="ECO:0007669"/>
    <property type="project" value="TreeGrafter"/>
</dbReference>
<keyword evidence="12" id="KW-0812">Transmembrane</keyword>
<evidence type="ECO:0000256" key="10">
    <source>
        <dbReference type="PIRSR" id="PIRSR602401-1"/>
    </source>
</evidence>
<dbReference type="FunFam" id="1.10.630.10:FF:000004">
    <property type="entry name" value="cytochrome P450 2D15 isoform X1"/>
    <property type="match status" value="1"/>
</dbReference>
<dbReference type="RefSeq" id="XP_030644505.1">
    <property type="nucleotide sequence ID" value="XM_030788645.1"/>
</dbReference>
<protein>
    <submittedName>
        <fullName evidence="14">Cytochrome P450 2F2 isoform X1</fullName>
    </submittedName>
</protein>
<dbReference type="FunCoup" id="A0A6J2WG53">
    <property type="interactions" value="21"/>
</dbReference>
<keyword evidence="9 12" id="KW-0472">Membrane</keyword>
<dbReference type="GO" id="GO:0005506">
    <property type="term" value="F:iron ion binding"/>
    <property type="evidence" value="ECO:0007669"/>
    <property type="project" value="InterPro"/>
</dbReference>
<dbReference type="InterPro" id="IPR002401">
    <property type="entry name" value="Cyt_P450_E_grp-I"/>
</dbReference>
<comment type="similarity">
    <text evidence="3 11">Belongs to the cytochrome P450 family.</text>
</comment>
<evidence type="ECO:0000256" key="1">
    <source>
        <dbReference type="ARBA" id="ARBA00001971"/>
    </source>
</evidence>
<dbReference type="GO" id="GO:0016020">
    <property type="term" value="C:membrane"/>
    <property type="evidence" value="ECO:0007669"/>
    <property type="project" value="UniProtKB-SubCell"/>
</dbReference>
<dbReference type="SUPFAM" id="SSF48264">
    <property type="entry name" value="Cytochrome P450"/>
    <property type="match status" value="1"/>
</dbReference>
<dbReference type="CDD" id="cd11026">
    <property type="entry name" value="CYP2"/>
    <property type="match status" value="1"/>
</dbReference>
<dbReference type="AlphaFoldDB" id="A0A6J2WG53"/>
<keyword evidence="13" id="KW-1185">Reference proteome</keyword>
<dbReference type="PROSITE" id="PS00086">
    <property type="entry name" value="CYTOCHROME_P450"/>
    <property type="match status" value="1"/>
</dbReference>
<dbReference type="PANTHER" id="PTHR24300">
    <property type="entry name" value="CYTOCHROME P450 508A4-RELATED"/>
    <property type="match status" value="1"/>
</dbReference>
<feature type="binding site" description="axial binding residue" evidence="10">
    <location>
        <position position="458"/>
    </location>
    <ligand>
        <name>heme</name>
        <dbReference type="ChEBI" id="CHEBI:30413"/>
    </ligand>
    <ligandPart>
        <name>Fe</name>
        <dbReference type="ChEBI" id="CHEBI:18248"/>
    </ligandPart>
</feature>
<evidence type="ECO:0000256" key="6">
    <source>
        <dbReference type="ARBA" id="ARBA00023002"/>
    </source>
</evidence>
<evidence type="ECO:0000256" key="3">
    <source>
        <dbReference type="ARBA" id="ARBA00010617"/>
    </source>
</evidence>
<gene>
    <name evidence="14" type="primary">LOC115824927</name>
</gene>
<evidence type="ECO:0000313" key="13">
    <source>
        <dbReference type="Proteomes" id="UP000504632"/>
    </source>
</evidence>
<evidence type="ECO:0000313" key="14">
    <source>
        <dbReference type="RefSeq" id="XP_030644505.1"/>
    </source>
</evidence>
<dbReference type="GO" id="GO:0006805">
    <property type="term" value="P:xenobiotic metabolic process"/>
    <property type="evidence" value="ECO:0007669"/>
    <property type="project" value="TreeGrafter"/>
</dbReference>
<keyword evidence="5 10" id="KW-0479">Metal-binding</keyword>
<keyword evidence="12" id="KW-1133">Transmembrane helix</keyword>
<comment type="subcellular location">
    <subcellularLocation>
        <location evidence="2">Membrane</location>
    </subcellularLocation>
</comment>
<dbReference type="GO" id="GO:0006082">
    <property type="term" value="P:organic acid metabolic process"/>
    <property type="evidence" value="ECO:0007669"/>
    <property type="project" value="TreeGrafter"/>
</dbReference>
<evidence type="ECO:0000256" key="7">
    <source>
        <dbReference type="ARBA" id="ARBA00023004"/>
    </source>
</evidence>
<evidence type="ECO:0000256" key="11">
    <source>
        <dbReference type="RuleBase" id="RU000461"/>
    </source>
</evidence>
<dbReference type="PRINTS" id="PR00463">
    <property type="entry name" value="EP450I"/>
</dbReference>
<proteinExistence type="inferred from homology"/>
<evidence type="ECO:0000256" key="4">
    <source>
        <dbReference type="ARBA" id="ARBA00022617"/>
    </source>
</evidence>
<dbReference type="Pfam" id="PF00067">
    <property type="entry name" value="p450"/>
    <property type="match status" value="1"/>
</dbReference>
<dbReference type="InterPro" id="IPR036396">
    <property type="entry name" value="Cyt_P450_sf"/>
</dbReference>
<evidence type="ECO:0000256" key="8">
    <source>
        <dbReference type="ARBA" id="ARBA00023033"/>
    </source>
</evidence>
<evidence type="ECO:0000256" key="5">
    <source>
        <dbReference type="ARBA" id="ARBA00022723"/>
    </source>
</evidence>
<keyword evidence="8 11" id="KW-0503">Monooxygenase</keyword>
<organism evidence="13 14">
    <name type="scientific">Chanos chanos</name>
    <name type="common">Milkfish</name>
    <name type="synonym">Mugil chanos</name>
    <dbReference type="NCBI Taxonomy" id="29144"/>
    <lineage>
        <taxon>Eukaryota</taxon>
        <taxon>Metazoa</taxon>
        <taxon>Chordata</taxon>
        <taxon>Craniata</taxon>
        <taxon>Vertebrata</taxon>
        <taxon>Euteleostomi</taxon>
        <taxon>Actinopterygii</taxon>
        <taxon>Neopterygii</taxon>
        <taxon>Teleostei</taxon>
        <taxon>Ostariophysi</taxon>
        <taxon>Gonorynchiformes</taxon>
        <taxon>Chanidae</taxon>
        <taxon>Chanos</taxon>
    </lineage>
</organism>
<dbReference type="PANTHER" id="PTHR24300:SF327">
    <property type="entry name" value="CYTOCHROME P450 2F2-RELATED"/>
    <property type="match status" value="1"/>
</dbReference>
<dbReference type="GO" id="GO:0020037">
    <property type="term" value="F:heme binding"/>
    <property type="evidence" value="ECO:0007669"/>
    <property type="project" value="InterPro"/>
</dbReference>
<dbReference type="InParanoid" id="A0A6J2WG53"/>
<reference evidence="14" key="1">
    <citation type="submission" date="2025-08" db="UniProtKB">
        <authorList>
            <consortium name="RefSeq"/>
        </authorList>
    </citation>
    <scope>IDENTIFICATION</scope>
</reference>
<accession>A0A6J2WG53</accession>
<keyword evidence="6 11" id="KW-0560">Oxidoreductase</keyword>
<name>A0A6J2WG53_CHACN</name>
<dbReference type="InterPro" id="IPR050182">
    <property type="entry name" value="Cytochrome_P450_fam2"/>
</dbReference>
<dbReference type="GeneID" id="115824927"/>
<evidence type="ECO:0000256" key="2">
    <source>
        <dbReference type="ARBA" id="ARBA00004370"/>
    </source>
</evidence>
<dbReference type="GO" id="GO:0016712">
    <property type="term" value="F:oxidoreductase activity, acting on paired donors, with incorporation or reduction of molecular oxygen, reduced flavin or flavoprotein as one donor, and incorporation of one atom of oxygen"/>
    <property type="evidence" value="ECO:0007669"/>
    <property type="project" value="TreeGrafter"/>
</dbReference>